<evidence type="ECO:0000313" key="2">
    <source>
        <dbReference type="EMBL" id="KAK6617996.1"/>
    </source>
</evidence>
<proteinExistence type="predicted"/>
<feature type="compositionally biased region" description="Basic and acidic residues" evidence="1">
    <location>
        <begin position="58"/>
        <end position="69"/>
    </location>
</feature>
<keyword evidence="3" id="KW-1185">Reference proteome</keyword>
<gene>
    <name evidence="2" type="ORF">RUM44_002438</name>
</gene>
<reference evidence="2 3" key="1">
    <citation type="submission" date="2023-09" db="EMBL/GenBank/DDBJ databases">
        <title>Genomes of two closely related lineages of the louse Polyplax serrata with different host specificities.</title>
        <authorList>
            <person name="Martinu J."/>
            <person name="Tarabai H."/>
            <person name="Stefka J."/>
            <person name="Hypsa V."/>
        </authorList>
    </citation>
    <scope>NUCLEOTIDE SEQUENCE [LARGE SCALE GENOMIC DNA]</scope>
    <source>
        <strain evidence="2">98ZLc_SE</strain>
    </source>
</reference>
<comment type="caution">
    <text evidence="2">The sequence shown here is derived from an EMBL/GenBank/DDBJ whole genome shotgun (WGS) entry which is preliminary data.</text>
</comment>
<evidence type="ECO:0000313" key="3">
    <source>
        <dbReference type="Proteomes" id="UP001359485"/>
    </source>
</evidence>
<dbReference type="Proteomes" id="UP001359485">
    <property type="component" value="Unassembled WGS sequence"/>
</dbReference>
<feature type="compositionally biased region" description="Basic and acidic residues" evidence="1">
    <location>
        <begin position="29"/>
        <end position="42"/>
    </location>
</feature>
<protein>
    <submittedName>
        <fullName evidence="2">Uncharacterized protein</fullName>
    </submittedName>
</protein>
<feature type="region of interest" description="Disordered" evidence="1">
    <location>
        <begin position="29"/>
        <end position="77"/>
    </location>
</feature>
<dbReference type="EMBL" id="JAWJWF010000050">
    <property type="protein sequence ID" value="KAK6617996.1"/>
    <property type="molecule type" value="Genomic_DNA"/>
</dbReference>
<accession>A0ABR1AET5</accession>
<organism evidence="2 3">
    <name type="scientific">Polyplax serrata</name>
    <name type="common">Common mouse louse</name>
    <dbReference type="NCBI Taxonomy" id="468196"/>
    <lineage>
        <taxon>Eukaryota</taxon>
        <taxon>Metazoa</taxon>
        <taxon>Ecdysozoa</taxon>
        <taxon>Arthropoda</taxon>
        <taxon>Hexapoda</taxon>
        <taxon>Insecta</taxon>
        <taxon>Pterygota</taxon>
        <taxon>Neoptera</taxon>
        <taxon>Paraneoptera</taxon>
        <taxon>Psocodea</taxon>
        <taxon>Troctomorpha</taxon>
        <taxon>Phthiraptera</taxon>
        <taxon>Anoplura</taxon>
        <taxon>Polyplacidae</taxon>
        <taxon>Polyplax</taxon>
    </lineage>
</organism>
<name>A0ABR1AET5_POLSC</name>
<evidence type="ECO:0000256" key="1">
    <source>
        <dbReference type="SAM" id="MobiDB-lite"/>
    </source>
</evidence>
<sequence length="104" mass="11826">MKEAAYAGKLQVKSLIISTNGTLSVRVGKEGEQWKDEEEGKRTVTAKRQKSSRSNVDVTKKESGQKNEGGEQVDENLESSRNFKLRDKKTEIGFRLFDSFDWEP</sequence>